<sequence length="220" mass="25170">LAIYILNLDHYSIILHDYEWLVPSDDKRPLELAEAIVEELNKLATLGCVAHDFSLKEDVLFMKIPLCFISDSLMSAEVTNTPHPGASKKPCRTSEFDKKQQLYGLRDRINFEIIGLENKRDERIYNPFLKLKEFDGTCGEARWRSKVEKQGGGGLSIKIESTFCQFNPNTLLLITTALLKNNLQFYCRRPHLYIFAAAVMPRMEFFLATQGDEKFVEGVG</sequence>
<keyword evidence="2" id="KW-1185">Reference proteome</keyword>
<gene>
    <name evidence="1" type="ORF">VP01_7854g1</name>
</gene>
<dbReference type="PANTHER" id="PTHR31912">
    <property type="entry name" value="IP13529P"/>
    <property type="match status" value="1"/>
</dbReference>
<accession>A0A0L6UAY3</accession>
<dbReference type="EMBL" id="LAVV01013332">
    <property type="protein sequence ID" value="KNZ45728.1"/>
    <property type="molecule type" value="Genomic_DNA"/>
</dbReference>
<reference evidence="1 2" key="1">
    <citation type="submission" date="2015-08" db="EMBL/GenBank/DDBJ databases">
        <title>Next Generation Sequencing and Analysis of the Genome of Puccinia sorghi L Schw, the Causal Agent of Maize Common Rust.</title>
        <authorList>
            <person name="Rochi L."/>
            <person name="Burguener G."/>
            <person name="Darino M."/>
            <person name="Turjanski A."/>
            <person name="Kreff E."/>
            <person name="Dieguez M.J."/>
            <person name="Sacco F."/>
        </authorList>
    </citation>
    <scope>NUCLEOTIDE SEQUENCE [LARGE SCALE GENOMIC DNA]</scope>
    <source>
        <strain evidence="1 2">RO10H11247</strain>
    </source>
</reference>
<protein>
    <submittedName>
        <fullName evidence="1">Uncharacterized protein</fullName>
    </submittedName>
</protein>
<dbReference type="VEuPathDB" id="FungiDB:VP01_7854g1"/>
<dbReference type="AlphaFoldDB" id="A0A0L6UAY3"/>
<dbReference type="PANTHER" id="PTHR31912:SF34">
    <property type="entry name" value="NOTOCHORD-RELATED PROTEIN"/>
    <property type="match status" value="1"/>
</dbReference>
<comment type="caution">
    <text evidence="1">The sequence shown here is derived from an EMBL/GenBank/DDBJ whole genome shotgun (WGS) entry which is preliminary data.</text>
</comment>
<dbReference type="STRING" id="27349.A0A0L6UAY3"/>
<dbReference type="Proteomes" id="UP000037035">
    <property type="component" value="Unassembled WGS sequence"/>
</dbReference>
<name>A0A0L6UAY3_9BASI</name>
<evidence type="ECO:0000313" key="1">
    <source>
        <dbReference type="EMBL" id="KNZ45728.1"/>
    </source>
</evidence>
<feature type="non-terminal residue" evidence="1">
    <location>
        <position position="1"/>
    </location>
</feature>
<organism evidence="1 2">
    <name type="scientific">Puccinia sorghi</name>
    <dbReference type="NCBI Taxonomy" id="27349"/>
    <lineage>
        <taxon>Eukaryota</taxon>
        <taxon>Fungi</taxon>
        <taxon>Dikarya</taxon>
        <taxon>Basidiomycota</taxon>
        <taxon>Pucciniomycotina</taxon>
        <taxon>Pucciniomycetes</taxon>
        <taxon>Pucciniales</taxon>
        <taxon>Pucciniaceae</taxon>
        <taxon>Puccinia</taxon>
    </lineage>
</organism>
<proteinExistence type="predicted"/>
<evidence type="ECO:0000313" key="2">
    <source>
        <dbReference type="Proteomes" id="UP000037035"/>
    </source>
</evidence>